<name>A0AA38CPW2_TAXCH</name>
<dbReference type="Proteomes" id="UP000824469">
    <property type="component" value="Unassembled WGS sequence"/>
</dbReference>
<feature type="non-terminal residue" evidence="1">
    <location>
        <position position="1"/>
    </location>
</feature>
<dbReference type="AlphaFoldDB" id="A0AA38CPW2"/>
<keyword evidence="2" id="KW-1185">Reference proteome</keyword>
<accession>A0AA38CPW2</accession>
<gene>
    <name evidence="1" type="ORF">KI387_008729</name>
</gene>
<reference evidence="1 2" key="1">
    <citation type="journal article" date="2021" name="Nat. Plants">
        <title>The Taxus genome provides insights into paclitaxel biosynthesis.</title>
        <authorList>
            <person name="Xiong X."/>
            <person name="Gou J."/>
            <person name="Liao Q."/>
            <person name="Li Y."/>
            <person name="Zhou Q."/>
            <person name="Bi G."/>
            <person name="Li C."/>
            <person name="Du R."/>
            <person name="Wang X."/>
            <person name="Sun T."/>
            <person name="Guo L."/>
            <person name="Liang H."/>
            <person name="Lu P."/>
            <person name="Wu Y."/>
            <person name="Zhang Z."/>
            <person name="Ro D.K."/>
            <person name="Shang Y."/>
            <person name="Huang S."/>
            <person name="Yan J."/>
        </authorList>
    </citation>
    <scope>NUCLEOTIDE SEQUENCE [LARGE SCALE GENOMIC DNA]</scope>
    <source>
        <strain evidence="1">Ta-2019</strain>
    </source>
</reference>
<evidence type="ECO:0000313" key="1">
    <source>
        <dbReference type="EMBL" id="KAH9304325.1"/>
    </source>
</evidence>
<comment type="caution">
    <text evidence="1">The sequence shown here is derived from an EMBL/GenBank/DDBJ whole genome shotgun (WGS) entry which is preliminary data.</text>
</comment>
<dbReference type="EMBL" id="JAHRHJ020000008">
    <property type="protein sequence ID" value="KAH9304325.1"/>
    <property type="molecule type" value="Genomic_DNA"/>
</dbReference>
<feature type="non-terminal residue" evidence="1">
    <location>
        <position position="61"/>
    </location>
</feature>
<sequence length="61" mass="7095">VITRSQARHEVNFALMSSVVDSTKPDIVREALDQPQWKQDMDAEYDSLIHNQMWELVDLPP</sequence>
<evidence type="ECO:0000313" key="2">
    <source>
        <dbReference type="Proteomes" id="UP000824469"/>
    </source>
</evidence>
<protein>
    <submittedName>
        <fullName evidence="1">Uncharacterized protein</fullName>
    </submittedName>
</protein>
<organism evidence="1 2">
    <name type="scientific">Taxus chinensis</name>
    <name type="common">Chinese yew</name>
    <name type="synonym">Taxus wallichiana var. chinensis</name>
    <dbReference type="NCBI Taxonomy" id="29808"/>
    <lineage>
        <taxon>Eukaryota</taxon>
        <taxon>Viridiplantae</taxon>
        <taxon>Streptophyta</taxon>
        <taxon>Embryophyta</taxon>
        <taxon>Tracheophyta</taxon>
        <taxon>Spermatophyta</taxon>
        <taxon>Pinopsida</taxon>
        <taxon>Pinidae</taxon>
        <taxon>Conifers II</taxon>
        <taxon>Cupressales</taxon>
        <taxon>Taxaceae</taxon>
        <taxon>Taxus</taxon>
    </lineage>
</organism>
<proteinExistence type="predicted"/>